<name>A0ACC1HSL3_9FUNG</name>
<evidence type="ECO:0000313" key="1">
    <source>
        <dbReference type="EMBL" id="KAJ1679544.1"/>
    </source>
</evidence>
<protein>
    <submittedName>
        <fullName evidence="1">Dynein heavy chain</fullName>
    </submittedName>
</protein>
<accession>A0ACC1HSL3</accession>
<feature type="non-terminal residue" evidence="1">
    <location>
        <position position="1"/>
    </location>
</feature>
<dbReference type="EMBL" id="JAMZIH010000316">
    <property type="protein sequence ID" value="KAJ1679544.1"/>
    <property type="molecule type" value="Genomic_DNA"/>
</dbReference>
<dbReference type="Proteomes" id="UP001145114">
    <property type="component" value="Unassembled WGS sequence"/>
</dbReference>
<sequence length="397" mass="43756">TREGSKLVTLDGKLVVPEGTLFQQFLEWCHKLPDREPPTWLGLPSNAENLLLTQRGNMLVQKILQLKALNDDVDEIAYDPTATAEFDQRSDEPKAAGAEKAELPTYMRQIHVMCTTWLNMLPTELPELHGLSGLPSASAANTNDPISRVFEREYTITRSLLATVRDDLAQVQRVCRNEQKQTNHLRSLLTHLNAGKIPPSWLETYTVPKDFTIAKWVMDFADRLDQIQRVTNQVTPGVSAKDVIRREGIWLGGLVFPEAFITATRQEAAKSLGTSLEELELAVKFAPLNGDGAGGNEFSLCRLRLEGARLRPGSEGEIIPLSEGGGEKLDAITLYWDRMPGSNAINGSLITLPVYLNSDRKDLLFSARVPVFAADAATPTSLVCKEATQRAIAIVAA</sequence>
<proteinExistence type="predicted"/>
<reference evidence="1" key="1">
    <citation type="submission" date="2022-06" db="EMBL/GenBank/DDBJ databases">
        <title>Phylogenomic reconstructions and comparative analyses of Kickxellomycotina fungi.</title>
        <authorList>
            <person name="Reynolds N.K."/>
            <person name="Stajich J.E."/>
            <person name="Barry K."/>
            <person name="Grigoriev I.V."/>
            <person name="Crous P."/>
            <person name="Smith M.E."/>
        </authorList>
    </citation>
    <scope>NUCLEOTIDE SEQUENCE</scope>
    <source>
        <strain evidence="1">RSA 2271</strain>
    </source>
</reference>
<keyword evidence="2" id="KW-1185">Reference proteome</keyword>
<comment type="caution">
    <text evidence="1">The sequence shown here is derived from an EMBL/GenBank/DDBJ whole genome shotgun (WGS) entry which is preliminary data.</text>
</comment>
<evidence type="ECO:0000313" key="2">
    <source>
        <dbReference type="Proteomes" id="UP001145114"/>
    </source>
</evidence>
<gene>
    <name evidence="1" type="primary">DYN1_2</name>
    <name evidence="1" type="ORF">EV182_001833</name>
</gene>
<organism evidence="1 2">
    <name type="scientific">Spiromyces aspiralis</name>
    <dbReference type="NCBI Taxonomy" id="68401"/>
    <lineage>
        <taxon>Eukaryota</taxon>
        <taxon>Fungi</taxon>
        <taxon>Fungi incertae sedis</taxon>
        <taxon>Zoopagomycota</taxon>
        <taxon>Kickxellomycotina</taxon>
        <taxon>Kickxellomycetes</taxon>
        <taxon>Kickxellales</taxon>
        <taxon>Kickxellaceae</taxon>
        <taxon>Spiromyces</taxon>
    </lineage>
</organism>